<feature type="transmembrane region" description="Helical" evidence="8">
    <location>
        <begin position="359"/>
        <end position="380"/>
    </location>
</feature>
<dbReference type="GO" id="GO:0005886">
    <property type="term" value="C:plasma membrane"/>
    <property type="evidence" value="ECO:0007669"/>
    <property type="project" value="UniProtKB-SubCell"/>
</dbReference>
<dbReference type="CDD" id="cd06853">
    <property type="entry name" value="GT_WecA_like"/>
    <property type="match status" value="1"/>
</dbReference>
<feature type="transmembrane region" description="Helical" evidence="8">
    <location>
        <begin position="206"/>
        <end position="225"/>
    </location>
</feature>
<feature type="transmembrane region" description="Helical" evidence="8">
    <location>
        <begin position="457"/>
        <end position="476"/>
    </location>
</feature>
<feature type="transmembrane region" description="Helical" evidence="8">
    <location>
        <begin position="392"/>
        <end position="414"/>
    </location>
</feature>
<evidence type="ECO:0000256" key="3">
    <source>
        <dbReference type="ARBA" id="ARBA00022679"/>
    </source>
</evidence>
<feature type="transmembrane region" description="Helical" evidence="8">
    <location>
        <begin position="231"/>
        <end position="257"/>
    </location>
</feature>
<accession>A0A9X7P6U2</accession>
<feature type="transmembrane region" description="Helical" evidence="8">
    <location>
        <begin position="101"/>
        <end position="119"/>
    </location>
</feature>
<feature type="transmembrane region" description="Helical" evidence="8">
    <location>
        <begin position="125"/>
        <end position="144"/>
    </location>
</feature>
<keyword evidence="3 9" id="KW-0808">Transferase</keyword>
<keyword evidence="5 8" id="KW-1133">Transmembrane helix</keyword>
<feature type="transmembrane region" description="Helical" evidence="8">
    <location>
        <begin position="308"/>
        <end position="329"/>
    </location>
</feature>
<keyword evidence="7" id="KW-0479">Metal-binding</keyword>
<comment type="subcellular location">
    <subcellularLocation>
        <location evidence="1">Cell membrane</location>
        <topology evidence="1">Multi-pass membrane protein</topology>
    </subcellularLocation>
</comment>
<proteinExistence type="predicted"/>
<dbReference type="EMBL" id="PVXL01000036">
    <property type="protein sequence ID" value="PRR73806.1"/>
    <property type="molecule type" value="Genomic_DNA"/>
</dbReference>
<dbReference type="Pfam" id="PF00953">
    <property type="entry name" value="Glycos_transf_4"/>
    <property type="match status" value="1"/>
</dbReference>
<dbReference type="EC" id="2.7.8.33" evidence="9"/>
<dbReference type="InterPro" id="IPR000715">
    <property type="entry name" value="Glycosyl_transferase_4"/>
</dbReference>
<feature type="binding site" evidence="7">
    <location>
        <position position="203"/>
    </location>
    <ligand>
        <name>Mg(2+)</name>
        <dbReference type="ChEBI" id="CHEBI:18420"/>
    </ligand>
</feature>
<dbReference type="SUPFAM" id="SSF51735">
    <property type="entry name" value="NAD(P)-binding Rossmann-fold domains"/>
    <property type="match status" value="1"/>
</dbReference>
<evidence type="ECO:0000256" key="1">
    <source>
        <dbReference type="ARBA" id="ARBA00004651"/>
    </source>
</evidence>
<keyword evidence="2" id="KW-1003">Cell membrane</keyword>
<name>A0A9X7P6U2_9FIRM</name>
<dbReference type="PANTHER" id="PTHR22926:SF3">
    <property type="entry name" value="UNDECAPRENYL-PHOSPHATE ALPHA-N-ACETYLGLUCOSAMINYL 1-PHOSPHATE TRANSFERASE"/>
    <property type="match status" value="1"/>
</dbReference>
<evidence type="ECO:0000313" key="10">
    <source>
        <dbReference type="Proteomes" id="UP000239430"/>
    </source>
</evidence>
<dbReference type="GO" id="GO:0046872">
    <property type="term" value="F:metal ion binding"/>
    <property type="evidence" value="ECO:0007669"/>
    <property type="project" value="UniProtKB-KW"/>
</dbReference>
<feature type="transmembrane region" description="Helical" evidence="8">
    <location>
        <begin position="151"/>
        <end position="169"/>
    </location>
</feature>
<evidence type="ECO:0000256" key="2">
    <source>
        <dbReference type="ARBA" id="ARBA00022475"/>
    </source>
</evidence>
<dbReference type="GO" id="GO:0036380">
    <property type="term" value="F:UDP-N-acetylglucosamine-undecaprenyl-phosphate N-acetylglucosaminephosphotransferase activity"/>
    <property type="evidence" value="ECO:0007669"/>
    <property type="project" value="UniProtKB-EC"/>
</dbReference>
<feature type="transmembrane region" description="Helical" evidence="8">
    <location>
        <begin position="72"/>
        <end position="89"/>
    </location>
</feature>
<protein>
    <submittedName>
        <fullName evidence="9">Undecaprenyl-phosphate N-acetylglucosaminyl 1-phosphate transferase</fullName>
        <ecNumber evidence="9">2.7.8.33</ecNumber>
    </submittedName>
</protein>
<dbReference type="PANTHER" id="PTHR22926">
    <property type="entry name" value="PHOSPHO-N-ACETYLMURAMOYL-PENTAPEPTIDE-TRANSFERASE"/>
    <property type="match status" value="1"/>
</dbReference>
<dbReference type="RefSeq" id="WP_054936392.1">
    <property type="nucleotide sequence ID" value="NZ_PVXL01000036.1"/>
</dbReference>
<evidence type="ECO:0000256" key="5">
    <source>
        <dbReference type="ARBA" id="ARBA00022989"/>
    </source>
</evidence>
<sequence>MGEAVYAWGFILVLGLAAVLTPLVMAFAHRVGMVARPKEDRWHKKPTALLGGVVIFVAFMAGMLAMGRGGRGETAFLLGALIIFVVGLVDDIRALSPRMKMAGELLAAFIVVAAGIHFTTGLGAWVDWPLTLFWIVGITNAFNLLDNMDGLSAGTAAIAGVLLFIHTRIMGSPEVALAALMLSAASLGFLIYNFNPARIFMGDCGSLFLGFSLSVLTLLGTWTRYSVANLIWSLAGPVMFLTVPIMDTTLVSIVRALNGRPISQGGRDHTSHRLVAIGLTERQAVLVLYAVSLAFGLLGVYLNRLNLPTVSVIFIFMTMVAVYFAAFLAQVPVYGNHELAVTTDGDLTRRKATAILRRLVESVADVVVLVVAYLAAYLLRYDGVLTPARMHLVVQSLPVVLPGFLLSFWFFGLYRNLLRYTGVYDLVAIFKGVIVGAAISMSGLTLLFRFAGYPRTVFVIYVLLLLILIPANRFFLRGFHQLFLSTSNREGRKVAIYGAGDAGEMVLRELLNNRQMGYVVVGFIDDDPAKHGFSIHGVPILGPATALEQIAASGVEEVIVAMPSAPANRREEVIAMCKSLGLRYKVVERIV</sequence>
<dbReference type="Proteomes" id="UP000239430">
    <property type="component" value="Unassembled WGS sequence"/>
</dbReference>
<reference evidence="9 10" key="1">
    <citation type="submission" date="2018-03" db="EMBL/GenBank/DDBJ databases">
        <title>Genome sequence of Moorella stamsii DSM 26217.</title>
        <authorList>
            <person name="Poehlein A."/>
            <person name="Daniel R."/>
        </authorList>
    </citation>
    <scope>NUCLEOTIDE SEQUENCE [LARGE SCALE GENOMIC DNA]</scope>
    <source>
        <strain evidence="10">DSM 26217</strain>
    </source>
</reference>
<evidence type="ECO:0000256" key="4">
    <source>
        <dbReference type="ARBA" id="ARBA00022692"/>
    </source>
</evidence>
<keyword evidence="7" id="KW-0460">Magnesium</keyword>
<evidence type="ECO:0000256" key="8">
    <source>
        <dbReference type="SAM" id="Phobius"/>
    </source>
</evidence>
<dbReference type="GO" id="GO:0071555">
    <property type="term" value="P:cell wall organization"/>
    <property type="evidence" value="ECO:0007669"/>
    <property type="project" value="TreeGrafter"/>
</dbReference>
<keyword evidence="4 8" id="KW-0812">Transmembrane</keyword>
<comment type="cofactor">
    <cofactor evidence="7">
        <name>Mg(2+)</name>
        <dbReference type="ChEBI" id="CHEBI:18420"/>
    </cofactor>
</comment>
<evidence type="ECO:0000313" key="9">
    <source>
        <dbReference type="EMBL" id="PRR73806.1"/>
    </source>
</evidence>
<feature type="transmembrane region" description="Helical" evidence="8">
    <location>
        <begin position="426"/>
        <end position="451"/>
    </location>
</feature>
<evidence type="ECO:0000256" key="6">
    <source>
        <dbReference type="ARBA" id="ARBA00023136"/>
    </source>
</evidence>
<dbReference type="Pfam" id="PF13727">
    <property type="entry name" value="CoA_binding_3"/>
    <property type="match status" value="1"/>
</dbReference>
<dbReference type="GO" id="GO:0044038">
    <property type="term" value="P:cell wall macromolecule biosynthetic process"/>
    <property type="evidence" value="ECO:0007669"/>
    <property type="project" value="TreeGrafter"/>
</dbReference>
<comment type="caution">
    <text evidence="9">The sequence shown here is derived from an EMBL/GenBank/DDBJ whole genome shotgun (WGS) entry which is preliminary data.</text>
</comment>
<dbReference type="AlphaFoldDB" id="A0A9X7P6U2"/>
<evidence type="ECO:0000256" key="7">
    <source>
        <dbReference type="PIRSR" id="PIRSR600715-1"/>
    </source>
</evidence>
<feature type="transmembrane region" description="Helical" evidence="8">
    <location>
        <begin position="175"/>
        <end position="194"/>
    </location>
</feature>
<dbReference type="GO" id="GO:0009103">
    <property type="term" value="P:lipopolysaccharide biosynthetic process"/>
    <property type="evidence" value="ECO:0007669"/>
    <property type="project" value="TreeGrafter"/>
</dbReference>
<gene>
    <name evidence="9" type="primary">tagO_1</name>
    <name evidence="9" type="ORF">MOST_12060</name>
</gene>
<feature type="transmembrane region" description="Helical" evidence="8">
    <location>
        <begin position="284"/>
        <end position="302"/>
    </location>
</feature>
<feature type="transmembrane region" description="Helical" evidence="8">
    <location>
        <begin position="6"/>
        <end position="28"/>
    </location>
</feature>
<keyword evidence="6 8" id="KW-0472">Membrane</keyword>
<organism evidence="9 10">
    <name type="scientific">Neomoorella stamsii</name>
    <dbReference type="NCBI Taxonomy" id="1266720"/>
    <lineage>
        <taxon>Bacteria</taxon>
        <taxon>Bacillati</taxon>
        <taxon>Bacillota</taxon>
        <taxon>Clostridia</taxon>
        <taxon>Neomoorellales</taxon>
        <taxon>Neomoorellaceae</taxon>
        <taxon>Neomoorella</taxon>
    </lineage>
</organism>
<feature type="binding site" evidence="7">
    <location>
        <position position="143"/>
    </location>
    <ligand>
        <name>Mg(2+)</name>
        <dbReference type="ChEBI" id="CHEBI:18420"/>
    </ligand>
</feature>
<keyword evidence="10" id="KW-1185">Reference proteome</keyword>
<dbReference type="Gene3D" id="3.40.50.720">
    <property type="entry name" value="NAD(P)-binding Rossmann-like Domain"/>
    <property type="match status" value="1"/>
</dbReference>
<feature type="transmembrane region" description="Helical" evidence="8">
    <location>
        <begin position="48"/>
        <end position="66"/>
    </location>
</feature>
<dbReference type="InterPro" id="IPR036291">
    <property type="entry name" value="NAD(P)-bd_dom_sf"/>
</dbReference>